<reference evidence="1 2" key="1">
    <citation type="submission" date="2019-07" db="EMBL/GenBank/DDBJ databases">
        <title>Genome sequencing of lignin-degrading bacterial isolates.</title>
        <authorList>
            <person name="Gladden J."/>
        </authorList>
    </citation>
    <scope>NUCLEOTIDE SEQUENCE [LARGE SCALE GENOMIC DNA]</scope>
    <source>
        <strain evidence="1 2">J11</strain>
    </source>
</reference>
<dbReference type="Proteomes" id="UP000318141">
    <property type="component" value="Unassembled WGS sequence"/>
</dbReference>
<protein>
    <submittedName>
        <fullName evidence="1">Uncharacterized protein</fullName>
    </submittedName>
</protein>
<evidence type="ECO:0000313" key="2">
    <source>
        <dbReference type="Proteomes" id="UP000318141"/>
    </source>
</evidence>
<evidence type="ECO:0000313" key="1">
    <source>
        <dbReference type="EMBL" id="TWG79498.1"/>
    </source>
</evidence>
<dbReference type="AlphaFoldDB" id="A0A562B3B1"/>
<sequence length="328" mass="36063">MTIAPRFAAGKAVARPCPLPMPLIEARAAAFDPLNCLDLGITARRTLYGILTFFNLSKPQAAIWPRRDRLRAEALLTSESSLYRGLAQLVQRGYIARKQERIARNGRFHISPIQLTEKALILLGLTRRETASRKVIHSEPSLTAEDGQYKEHTNQRQSLQKAIRGNGSTLSSCPNRGVSNRVPAALGWLLERGLSAAGVFKLMAAAKSAGQRLEHVAIVCRSYLTTLSGREAFAYLRKAIGSNRDFATAARECLDEQAARHADETARRFLDYARSKCHGFAVKDSDGRIIGRLDTACGAVLGPRGSVPMNLRWAHACVEGRFQLQPMG</sequence>
<accession>A0A562B3B1</accession>
<gene>
    <name evidence="1" type="ORF">L602_006100000090</name>
</gene>
<dbReference type="EMBL" id="VLJN01000058">
    <property type="protein sequence ID" value="TWG79498.1"/>
    <property type="molecule type" value="Genomic_DNA"/>
</dbReference>
<proteinExistence type="predicted"/>
<organism evidence="1 2">
    <name type="scientific">Cupriavidus gilardii J11</name>
    <dbReference type="NCBI Taxonomy" id="936133"/>
    <lineage>
        <taxon>Bacteria</taxon>
        <taxon>Pseudomonadati</taxon>
        <taxon>Pseudomonadota</taxon>
        <taxon>Betaproteobacteria</taxon>
        <taxon>Burkholderiales</taxon>
        <taxon>Burkholderiaceae</taxon>
        <taxon>Cupriavidus</taxon>
    </lineage>
</organism>
<keyword evidence="2" id="KW-1185">Reference proteome</keyword>
<name>A0A562B3B1_9BURK</name>
<comment type="caution">
    <text evidence="1">The sequence shown here is derived from an EMBL/GenBank/DDBJ whole genome shotgun (WGS) entry which is preliminary data.</text>
</comment>